<keyword evidence="2" id="KW-1185">Reference proteome</keyword>
<reference evidence="1 2" key="1">
    <citation type="journal article" date="2019" name="Int. J. Syst. Evol. Microbiol.">
        <title>The Global Catalogue of Microorganisms (GCM) 10K type strain sequencing project: providing services to taxonomists for standard genome sequencing and annotation.</title>
        <authorList>
            <consortium name="The Broad Institute Genomics Platform"/>
            <consortium name="The Broad Institute Genome Sequencing Center for Infectious Disease"/>
            <person name="Wu L."/>
            <person name="Ma J."/>
        </authorList>
    </citation>
    <scope>NUCLEOTIDE SEQUENCE [LARGE SCALE GENOMIC DNA]</scope>
    <source>
        <strain evidence="1 2">JCM 4316</strain>
    </source>
</reference>
<organism evidence="1 2">
    <name type="scientific">Streptomyces cuspidosporus</name>
    <dbReference type="NCBI Taxonomy" id="66882"/>
    <lineage>
        <taxon>Bacteria</taxon>
        <taxon>Bacillati</taxon>
        <taxon>Actinomycetota</taxon>
        <taxon>Actinomycetes</taxon>
        <taxon>Kitasatosporales</taxon>
        <taxon>Streptomycetaceae</taxon>
        <taxon>Streptomyces</taxon>
    </lineage>
</organism>
<evidence type="ECO:0000313" key="1">
    <source>
        <dbReference type="EMBL" id="GAA2324994.1"/>
    </source>
</evidence>
<dbReference type="EMBL" id="BAAASD010000001">
    <property type="protein sequence ID" value="GAA2324994.1"/>
    <property type="molecule type" value="Genomic_DNA"/>
</dbReference>
<dbReference type="Proteomes" id="UP001500253">
    <property type="component" value="Unassembled WGS sequence"/>
</dbReference>
<name>A0ABN3F9S5_9ACTN</name>
<evidence type="ECO:0000313" key="2">
    <source>
        <dbReference type="Proteomes" id="UP001500253"/>
    </source>
</evidence>
<evidence type="ECO:0008006" key="3">
    <source>
        <dbReference type="Google" id="ProtNLM"/>
    </source>
</evidence>
<protein>
    <recommendedName>
        <fullName evidence="3">Transposase IS701-like DDE domain-containing protein</fullName>
    </recommendedName>
</protein>
<gene>
    <name evidence="1" type="ORF">GCM10010246_02370</name>
</gene>
<proteinExistence type="predicted"/>
<sequence>MDPAVFRRRRAGPPPPVRLIAPIHAHLAERRLLPERHLVDAGYATAREVVTARRDHRVDLVGSILASTSWQTKDSGGFSQAGFTIDWETRQVTCPNGTTTSQWREDRSQQGATVVRARFPTAACRPCKAR</sequence>
<comment type="caution">
    <text evidence="1">The sequence shown here is derived from an EMBL/GenBank/DDBJ whole genome shotgun (WGS) entry which is preliminary data.</text>
</comment>
<accession>A0ABN3F9S5</accession>